<gene>
    <name evidence="8" type="ORF">QCA50_014989</name>
</gene>
<dbReference type="GO" id="GO:0016020">
    <property type="term" value="C:membrane"/>
    <property type="evidence" value="ECO:0007669"/>
    <property type="project" value="UniProtKB-SubCell"/>
</dbReference>
<dbReference type="SUPFAM" id="SSF103481">
    <property type="entry name" value="Multidrug resistance efflux transporter EmrE"/>
    <property type="match status" value="2"/>
</dbReference>
<feature type="transmembrane region" description="Helical" evidence="6">
    <location>
        <begin position="70"/>
        <end position="89"/>
    </location>
</feature>
<keyword evidence="9" id="KW-1185">Reference proteome</keyword>
<name>A0AAW0FT36_9APHY</name>
<evidence type="ECO:0000313" key="9">
    <source>
        <dbReference type="Proteomes" id="UP001385951"/>
    </source>
</evidence>
<organism evidence="8 9">
    <name type="scientific">Cerrena zonata</name>
    <dbReference type="NCBI Taxonomy" id="2478898"/>
    <lineage>
        <taxon>Eukaryota</taxon>
        <taxon>Fungi</taxon>
        <taxon>Dikarya</taxon>
        <taxon>Basidiomycota</taxon>
        <taxon>Agaricomycotina</taxon>
        <taxon>Agaricomycetes</taxon>
        <taxon>Polyporales</taxon>
        <taxon>Cerrenaceae</taxon>
        <taxon>Cerrena</taxon>
    </lineage>
</organism>
<dbReference type="PANTHER" id="PTHR22911">
    <property type="entry name" value="ACYL-MALONYL CONDENSING ENZYME-RELATED"/>
    <property type="match status" value="1"/>
</dbReference>
<keyword evidence="4 6" id="KW-0472">Membrane</keyword>
<proteinExistence type="predicted"/>
<dbReference type="Pfam" id="PF00892">
    <property type="entry name" value="EamA"/>
    <property type="match status" value="2"/>
</dbReference>
<reference evidence="8 9" key="1">
    <citation type="submission" date="2022-09" db="EMBL/GenBank/DDBJ databases">
        <authorList>
            <person name="Palmer J.M."/>
        </authorList>
    </citation>
    <scope>NUCLEOTIDE SEQUENCE [LARGE SCALE GENOMIC DNA]</scope>
    <source>
        <strain evidence="8 9">DSM 7382</strain>
    </source>
</reference>
<feature type="transmembrane region" description="Helical" evidence="6">
    <location>
        <begin position="283"/>
        <end position="302"/>
    </location>
</feature>
<feature type="domain" description="EamA" evidence="7">
    <location>
        <begin position="261"/>
        <end position="385"/>
    </location>
</feature>
<accession>A0AAW0FT36</accession>
<feature type="transmembrane region" description="Helical" evidence="6">
    <location>
        <begin position="101"/>
        <end position="122"/>
    </location>
</feature>
<keyword evidence="2 6" id="KW-0812">Transmembrane</keyword>
<feature type="transmembrane region" description="Helical" evidence="6">
    <location>
        <begin position="167"/>
        <end position="184"/>
    </location>
</feature>
<evidence type="ECO:0000256" key="5">
    <source>
        <dbReference type="SAM" id="MobiDB-lite"/>
    </source>
</evidence>
<keyword evidence="3 6" id="KW-1133">Transmembrane helix</keyword>
<feature type="region of interest" description="Disordered" evidence="5">
    <location>
        <begin position="27"/>
        <end position="46"/>
    </location>
</feature>
<evidence type="ECO:0000259" key="7">
    <source>
        <dbReference type="Pfam" id="PF00892"/>
    </source>
</evidence>
<comment type="subcellular location">
    <subcellularLocation>
        <location evidence="1">Membrane</location>
        <topology evidence="1">Multi-pass membrane protein</topology>
    </subcellularLocation>
</comment>
<feature type="transmembrane region" description="Helical" evidence="6">
    <location>
        <begin position="314"/>
        <end position="334"/>
    </location>
</feature>
<sequence length="459" mass="49956">MTSINRTTYFAGTPVTTTIFSVPYHELPDEGEDLPNSAPSTRRTTTRRVEMPGPLRRLYMGTRETIQNNTGMLLIAASQAFFSLMNVAVKKLNSLENPVPALELIVVRMGITWICCVSYMMIAKVPDPFLGPKGVRLLLATRGFVGFFGLFGIYYSLQYLSLSDATVLTFLAPMLTCITGAVLLKEDFHWKQAIAGLCSLLGVILIARPDFLFGHKKQESVMHPVEGVEIDFEIDMQALNPIDSVSPHQRLVAVGVALIGVCGATGAYTTIRAIGKRAHPMHNLVSFSSQCVVVAVIAMLVLQTPIVLPTQLDFVAMLIMIGLFGFCAQFLLTLGLQRETASRGTMAVYIQIIFATAFEKLFFHTTPTPLSIIGTIIIMSSAIYVAATKENTGAKKRAQSQAASREDITLEEGLLAHQESLDEVDGQKGAVSIPLQEVAVSKEAETRQVETPLAKPNAA</sequence>
<dbReference type="InterPro" id="IPR000620">
    <property type="entry name" value="EamA_dom"/>
</dbReference>
<evidence type="ECO:0000256" key="6">
    <source>
        <dbReference type="SAM" id="Phobius"/>
    </source>
</evidence>
<feature type="domain" description="EamA" evidence="7">
    <location>
        <begin position="70"/>
        <end position="207"/>
    </location>
</feature>
<evidence type="ECO:0000313" key="8">
    <source>
        <dbReference type="EMBL" id="KAK7682025.1"/>
    </source>
</evidence>
<evidence type="ECO:0000256" key="1">
    <source>
        <dbReference type="ARBA" id="ARBA00004141"/>
    </source>
</evidence>
<feature type="transmembrane region" description="Helical" evidence="6">
    <location>
        <begin position="193"/>
        <end position="213"/>
    </location>
</feature>
<dbReference type="Proteomes" id="UP001385951">
    <property type="component" value="Unassembled WGS sequence"/>
</dbReference>
<comment type="caution">
    <text evidence="8">The sequence shown here is derived from an EMBL/GenBank/DDBJ whole genome shotgun (WGS) entry which is preliminary data.</text>
</comment>
<evidence type="ECO:0000256" key="4">
    <source>
        <dbReference type="ARBA" id="ARBA00023136"/>
    </source>
</evidence>
<protein>
    <recommendedName>
        <fullName evidence="7">EamA domain-containing protein</fullName>
    </recommendedName>
</protein>
<feature type="transmembrane region" description="Helical" evidence="6">
    <location>
        <begin position="369"/>
        <end position="387"/>
    </location>
</feature>
<feature type="transmembrane region" description="Helical" evidence="6">
    <location>
        <begin position="134"/>
        <end position="155"/>
    </location>
</feature>
<evidence type="ECO:0000256" key="2">
    <source>
        <dbReference type="ARBA" id="ARBA00022692"/>
    </source>
</evidence>
<dbReference type="EMBL" id="JASBNA010000038">
    <property type="protein sequence ID" value="KAK7682025.1"/>
    <property type="molecule type" value="Genomic_DNA"/>
</dbReference>
<evidence type="ECO:0000256" key="3">
    <source>
        <dbReference type="ARBA" id="ARBA00022989"/>
    </source>
</evidence>
<dbReference type="AlphaFoldDB" id="A0AAW0FT36"/>
<feature type="transmembrane region" description="Helical" evidence="6">
    <location>
        <begin position="346"/>
        <end position="363"/>
    </location>
</feature>
<dbReference type="InterPro" id="IPR037185">
    <property type="entry name" value="EmrE-like"/>
</dbReference>
<feature type="transmembrane region" description="Helical" evidence="6">
    <location>
        <begin position="251"/>
        <end position="271"/>
    </location>
</feature>
<dbReference type="PANTHER" id="PTHR22911:SF6">
    <property type="entry name" value="SOLUTE CARRIER FAMILY 35 MEMBER G1"/>
    <property type="match status" value="1"/>
</dbReference>